<evidence type="ECO:0000256" key="1">
    <source>
        <dbReference type="ARBA" id="ARBA00004651"/>
    </source>
</evidence>
<proteinExistence type="predicted"/>
<dbReference type="SUPFAM" id="SSF55073">
    <property type="entry name" value="Nucleotide cyclase"/>
    <property type="match status" value="1"/>
</dbReference>
<keyword evidence="3 6" id="KW-0812">Transmembrane</keyword>
<dbReference type="CDD" id="cd12912">
    <property type="entry name" value="PDC2_MCP_like"/>
    <property type="match status" value="1"/>
</dbReference>
<dbReference type="PANTHER" id="PTHR45138">
    <property type="entry name" value="REGULATORY COMPONENTS OF SENSORY TRANSDUCTION SYSTEM"/>
    <property type="match status" value="1"/>
</dbReference>
<evidence type="ECO:0000256" key="6">
    <source>
        <dbReference type="SAM" id="Phobius"/>
    </source>
</evidence>
<dbReference type="Proteomes" id="UP000287910">
    <property type="component" value="Unassembled WGS sequence"/>
</dbReference>
<name>A0A432L8C4_9BACI</name>
<comment type="subcellular location">
    <subcellularLocation>
        <location evidence="1">Cell membrane</location>
        <topology evidence="1">Multi-pass membrane protein</topology>
    </subcellularLocation>
</comment>
<dbReference type="PROSITE" id="PS50887">
    <property type="entry name" value="GGDEF"/>
    <property type="match status" value="1"/>
</dbReference>
<dbReference type="InterPro" id="IPR000160">
    <property type="entry name" value="GGDEF_dom"/>
</dbReference>
<feature type="domain" description="GGDEF" evidence="7">
    <location>
        <begin position="396"/>
        <end position="526"/>
    </location>
</feature>
<dbReference type="GO" id="GO:0052621">
    <property type="term" value="F:diguanylate cyclase activity"/>
    <property type="evidence" value="ECO:0007669"/>
    <property type="project" value="TreeGrafter"/>
</dbReference>
<sequence>MSNNIKRKITVFKQNGMKLRYVISLLVLIVILLTTFVNWYSSNLLFQETLAEKYLNKNYEYAQKMSLDTSVLIDDMRISLLNLAKTIGTENFTQEDMDKWIRANSSYFNSIFSADDMGVVQMMSPLDAGKSIMIGMEIEDDMMKQFLKEKKPIVSNPYISQAGNYLILISHPIFDETGTYKGLVAGTVYIHGDNSLMRLLAKHDLLDDSSSFVVDQNGMIIFHKDPSKVNTQLDNQVILNKLTNKKGGSIQSSDNAGNDYFTGYAYMPNTGWGIVSQTPVTIMNQPLKELSIKMIVNSLPLLIILLVLTVLVANRIASPLTRLAEFSRQSITKGNTHETTNKIHIKSKITEVKQLYYDIQEHLQILTDQNQKDGLTGLANRRTFDSQIKEWVDHQIPFSLIMLDIDRFKKVNDTYGHLVGDDVLKFLAKLLQESCRTNDRCFRYGGEEFIILLKNIDANQAYDIAERLRIKIEQTVSPTGEPINISLGITSFKENDIHPTPIIERADTALYHSKETGRNKTTVYEQIKSLK</sequence>
<dbReference type="InterPro" id="IPR033479">
    <property type="entry name" value="dCache_1"/>
</dbReference>
<comment type="caution">
    <text evidence="8">The sequence shown here is derived from an EMBL/GenBank/DDBJ whole genome shotgun (WGS) entry which is preliminary data.</text>
</comment>
<protein>
    <submittedName>
        <fullName evidence="8">GGDEF domain-containing protein</fullName>
    </submittedName>
</protein>
<accession>A0A432L8C4</accession>
<gene>
    <name evidence="8" type="ORF">EK386_16570</name>
</gene>
<evidence type="ECO:0000313" key="8">
    <source>
        <dbReference type="EMBL" id="RUL48696.1"/>
    </source>
</evidence>
<evidence type="ECO:0000256" key="5">
    <source>
        <dbReference type="ARBA" id="ARBA00023136"/>
    </source>
</evidence>
<organism evidence="8 9">
    <name type="scientific">Lysinibacillus antri</name>
    <dbReference type="NCBI Taxonomy" id="2498145"/>
    <lineage>
        <taxon>Bacteria</taxon>
        <taxon>Bacillati</taxon>
        <taxon>Bacillota</taxon>
        <taxon>Bacilli</taxon>
        <taxon>Bacillales</taxon>
        <taxon>Bacillaceae</taxon>
        <taxon>Lysinibacillus</taxon>
    </lineage>
</organism>
<dbReference type="GO" id="GO:1902201">
    <property type="term" value="P:negative regulation of bacterial-type flagellum-dependent cell motility"/>
    <property type="evidence" value="ECO:0007669"/>
    <property type="project" value="TreeGrafter"/>
</dbReference>
<evidence type="ECO:0000256" key="4">
    <source>
        <dbReference type="ARBA" id="ARBA00022989"/>
    </source>
</evidence>
<dbReference type="EMBL" id="RYYR01000030">
    <property type="protein sequence ID" value="RUL48696.1"/>
    <property type="molecule type" value="Genomic_DNA"/>
</dbReference>
<evidence type="ECO:0000259" key="7">
    <source>
        <dbReference type="PROSITE" id="PS50887"/>
    </source>
</evidence>
<feature type="transmembrane region" description="Helical" evidence="6">
    <location>
        <begin position="21"/>
        <end position="40"/>
    </location>
</feature>
<dbReference type="CDD" id="cd18773">
    <property type="entry name" value="PDC1_HK_sensor"/>
    <property type="match status" value="1"/>
</dbReference>
<dbReference type="CDD" id="cd01949">
    <property type="entry name" value="GGDEF"/>
    <property type="match status" value="1"/>
</dbReference>
<dbReference type="NCBIfam" id="TIGR00254">
    <property type="entry name" value="GGDEF"/>
    <property type="match status" value="1"/>
</dbReference>
<reference evidence="8 9" key="1">
    <citation type="submission" date="2018-12" db="EMBL/GenBank/DDBJ databases">
        <title>Lysinibacillus antri sp. nov., isolated from a cave soil.</title>
        <authorList>
            <person name="Narsing Rao M.P."/>
            <person name="Zhang H."/>
            <person name="Dong Z.-Y."/>
            <person name="Niu X.-K."/>
            <person name="Zhang K."/>
            <person name="Fang B.-Z."/>
            <person name="Kang Y.-Q."/>
            <person name="Xiao M."/>
            <person name="Li W.-J."/>
        </authorList>
    </citation>
    <scope>NUCLEOTIDE SEQUENCE [LARGE SCALE GENOMIC DNA]</scope>
    <source>
        <strain evidence="8 9">SYSU K30002</strain>
    </source>
</reference>
<dbReference type="GO" id="GO:0043709">
    <property type="term" value="P:cell adhesion involved in single-species biofilm formation"/>
    <property type="evidence" value="ECO:0007669"/>
    <property type="project" value="TreeGrafter"/>
</dbReference>
<dbReference type="InterPro" id="IPR043128">
    <property type="entry name" value="Rev_trsase/Diguanyl_cyclase"/>
</dbReference>
<keyword evidence="2" id="KW-1003">Cell membrane</keyword>
<keyword evidence="4 6" id="KW-1133">Transmembrane helix</keyword>
<dbReference type="Gene3D" id="3.30.450.20">
    <property type="entry name" value="PAS domain"/>
    <property type="match status" value="1"/>
</dbReference>
<dbReference type="Pfam" id="PF02743">
    <property type="entry name" value="dCache_1"/>
    <property type="match status" value="1"/>
</dbReference>
<dbReference type="InterPro" id="IPR050469">
    <property type="entry name" value="Diguanylate_Cyclase"/>
</dbReference>
<keyword evidence="9" id="KW-1185">Reference proteome</keyword>
<dbReference type="FunFam" id="3.30.70.270:FF:000001">
    <property type="entry name" value="Diguanylate cyclase domain protein"/>
    <property type="match status" value="1"/>
</dbReference>
<dbReference type="Pfam" id="PF00990">
    <property type="entry name" value="GGDEF"/>
    <property type="match status" value="1"/>
</dbReference>
<evidence type="ECO:0000256" key="2">
    <source>
        <dbReference type="ARBA" id="ARBA00022475"/>
    </source>
</evidence>
<keyword evidence="5 6" id="KW-0472">Membrane</keyword>
<dbReference type="AlphaFoldDB" id="A0A432L8C4"/>
<dbReference type="SMART" id="SM00267">
    <property type="entry name" value="GGDEF"/>
    <property type="match status" value="1"/>
</dbReference>
<dbReference type="InterPro" id="IPR029787">
    <property type="entry name" value="Nucleotide_cyclase"/>
</dbReference>
<dbReference type="GO" id="GO:0005886">
    <property type="term" value="C:plasma membrane"/>
    <property type="evidence" value="ECO:0007669"/>
    <property type="project" value="UniProtKB-SubCell"/>
</dbReference>
<dbReference type="Gene3D" id="3.30.70.270">
    <property type="match status" value="1"/>
</dbReference>
<dbReference type="PANTHER" id="PTHR45138:SF9">
    <property type="entry name" value="DIGUANYLATE CYCLASE DGCM-RELATED"/>
    <property type="match status" value="1"/>
</dbReference>
<evidence type="ECO:0000313" key="9">
    <source>
        <dbReference type="Proteomes" id="UP000287910"/>
    </source>
</evidence>
<evidence type="ECO:0000256" key="3">
    <source>
        <dbReference type="ARBA" id="ARBA00022692"/>
    </source>
</evidence>